<dbReference type="PROSITE" id="PS50287">
    <property type="entry name" value="SRCR_2"/>
    <property type="match status" value="1"/>
</dbReference>
<dbReference type="Pfam" id="PF00530">
    <property type="entry name" value="SRCR"/>
    <property type="match status" value="1"/>
</dbReference>
<proteinExistence type="predicted"/>
<dbReference type="OrthoDB" id="10002959at2759"/>
<dbReference type="Proteomes" id="UP000009022">
    <property type="component" value="Unassembled WGS sequence"/>
</dbReference>
<dbReference type="InterPro" id="IPR001190">
    <property type="entry name" value="SRCR"/>
</dbReference>
<dbReference type="AlphaFoldDB" id="B3SE73"/>
<dbReference type="Gene3D" id="3.10.250.10">
    <property type="entry name" value="SRCR-like domain"/>
    <property type="match status" value="1"/>
</dbReference>
<name>B3SE73_TRIAD</name>
<dbReference type="KEGG" id="tad:TRIADDRAFT_34374"/>
<gene>
    <name evidence="4" type="ORF">TRIADDRAFT_34374</name>
</gene>
<feature type="domain" description="SRCR" evidence="3">
    <location>
        <begin position="1"/>
        <end position="61"/>
    </location>
</feature>
<dbReference type="GO" id="GO:0016020">
    <property type="term" value="C:membrane"/>
    <property type="evidence" value="ECO:0007669"/>
    <property type="project" value="InterPro"/>
</dbReference>
<dbReference type="RefSeq" id="XP_002118542.1">
    <property type="nucleotide sequence ID" value="XM_002118506.1"/>
</dbReference>
<evidence type="ECO:0000313" key="5">
    <source>
        <dbReference type="Proteomes" id="UP000009022"/>
    </source>
</evidence>
<protein>
    <recommendedName>
        <fullName evidence="3">SRCR domain-containing protein</fullName>
    </recommendedName>
</protein>
<evidence type="ECO:0000313" key="4">
    <source>
        <dbReference type="EMBL" id="EDV18970.1"/>
    </source>
</evidence>
<evidence type="ECO:0000256" key="1">
    <source>
        <dbReference type="ARBA" id="ARBA00023157"/>
    </source>
</evidence>
<dbReference type="EMBL" id="DS985373">
    <property type="protein sequence ID" value="EDV18970.1"/>
    <property type="molecule type" value="Genomic_DNA"/>
</dbReference>
<keyword evidence="5" id="KW-1185">Reference proteome</keyword>
<feature type="non-terminal residue" evidence="4">
    <location>
        <position position="1"/>
    </location>
</feature>
<organism evidence="4 5">
    <name type="scientific">Trichoplax adhaerens</name>
    <name type="common">Trichoplax reptans</name>
    <dbReference type="NCBI Taxonomy" id="10228"/>
    <lineage>
        <taxon>Eukaryota</taxon>
        <taxon>Metazoa</taxon>
        <taxon>Placozoa</taxon>
        <taxon>Uniplacotomia</taxon>
        <taxon>Trichoplacea</taxon>
        <taxon>Trichoplacidae</taxon>
        <taxon>Trichoplax</taxon>
    </lineage>
</organism>
<keyword evidence="1" id="KW-1015">Disulfide bond</keyword>
<dbReference type="InterPro" id="IPR036772">
    <property type="entry name" value="SRCR-like_dom_sf"/>
</dbReference>
<dbReference type="InParanoid" id="B3SE73"/>
<accession>B3SE73</accession>
<comment type="caution">
    <text evidence="2">Lacks conserved residue(s) required for the propagation of feature annotation.</text>
</comment>
<dbReference type="SUPFAM" id="SSF56487">
    <property type="entry name" value="SRCR-like"/>
    <property type="match status" value="1"/>
</dbReference>
<dbReference type="GeneID" id="6759758"/>
<dbReference type="HOGENOM" id="CLU_2929535_0_0_1"/>
<reference evidence="4 5" key="1">
    <citation type="journal article" date="2008" name="Nature">
        <title>The Trichoplax genome and the nature of placozoans.</title>
        <authorList>
            <person name="Srivastava M."/>
            <person name="Begovic E."/>
            <person name="Chapman J."/>
            <person name="Putnam N.H."/>
            <person name="Hellsten U."/>
            <person name="Kawashima T."/>
            <person name="Kuo A."/>
            <person name="Mitros T."/>
            <person name="Salamov A."/>
            <person name="Carpenter M.L."/>
            <person name="Signorovitch A.Y."/>
            <person name="Moreno M.A."/>
            <person name="Kamm K."/>
            <person name="Grimwood J."/>
            <person name="Schmutz J."/>
            <person name="Shapiro H."/>
            <person name="Grigoriev I.V."/>
            <person name="Buss L.W."/>
            <person name="Schierwater B."/>
            <person name="Dellaporta S.L."/>
            <person name="Rokhsar D.S."/>
        </authorList>
    </citation>
    <scope>NUCLEOTIDE SEQUENCE [LARGE SCALE GENOMIC DNA]</scope>
    <source>
        <strain evidence="4 5">Grell-BS-1999</strain>
    </source>
</reference>
<evidence type="ECO:0000256" key="2">
    <source>
        <dbReference type="PROSITE-ProRule" id="PRU00196"/>
    </source>
</evidence>
<dbReference type="PhylomeDB" id="B3SE73"/>
<sequence length="61" mass="6431">VSMRGGSKPEEGYVNIKINGRNGVICAVGWNNFAADVVCRQLGYLAASSSSGKGVLQFLQL</sequence>
<evidence type="ECO:0000259" key="3">
    <source>
        <dbReference type="PROSITE" id="PS50287"/>
    </source>
</evidence>
<dbReference type="CTD" id="6759758"/>